<dbReference type="Pfam" id="PF11028">
    <property type="entry name" value="TMEM260-like"/>
    <property type="match status" value="1"/>
</dbReference>
<keyword evidence="1" id="KW-0812">Transmembrane</keyword>
<feature type="transmembrane region" description="Helical" evidence="1">
    <location>
        <begin position="218"/>
        <end position="237"/>
    </location>
</feature>
<dbReference type="AlphaFoldDB" id="A0A4R3KN45"/>
<feature type="transmembrane region" description="Helical" evidence="1">
    <location>
        <begin position="147"/>
        <end position="165"/>
    </location>
</feature>
<keyword evidence="1" id="KW-0472">Membrane</keyword>
<evidence type="ECO:0000313" key="2">
    <source>
        <dbReference type="EMBL" id="TCS85342.1"/>
    </source>
</evidence>
<dbReference type="Proteomes" id="UP000295807">
    <property type="component" value="Unassembled WGS sequence"/>
</dbReference>
<dbReference type="PANTHER" id="PTHR16214">
    <property type="entry name" value="TRANSMEMBRANE PROTEIN 260"/>
    <property type="match status" value="1"/>
</dbReference>
<feature type="transmembrane region" description="Helical" evidence="1">
    <location>
        <begin position="7"/>
        <end position="25"/>
    </location>
</feature>
<feature type="transmembrane region" description="Helical" evidence="1">
    <location>
        <begin position="491"/>
        <end position="508"/>
    </location>
</feature>
<feature type="transmembrane region" description="Helical" evidence="1">
    <location>
        <begin position="574"/>
        <end position="594"/>
    </location>
</feature>
<organism evidence="2 3">
    <name type="scientific">Anseongella ginsenosidimutans</name>
    <dbReference type="NCBI Taxonomy" id="496056"/>
    <lineage>
        <taxon>Bacteria</taxon>
        <taxon>Pseudomonadati</taxon>
        <taxon>Bacteroidota</taxon>
        <taxon>Sphingobacteriia</taxon>
        <taxon>Sphingobacteriales</taxon>
        <taxon>Sphingobacteriaceae</taxon>
        <taxon>Anseongella</taxon>
    </lineage>
</organism>
<feature type="transmembrane region" description="Helical" evidence="1">
    <location>
        <begin position="288"/>
        <end position="311"/>
    </location>
</feature>
<gene>
    <name evidence="2" type="ORF">EDD80_11380</name>
</gene>
<feature type="transmembrane region" description="Helical" evidence="1">
    <location>
        <begin position="514"/>
        <end position="532"/>
    </location>
</feature>
<proteinExistence type="predicted"/>
<comment type="caution">
    <text evidence="2">The sequence shown here is derived from an EMBL/GenBank/DDBJ whole genome shotgun (WGS) entry which is preliminary data.</text>
</comment>
<sequence length="1010" mass="115139">MPNYQRLNNILGWFCFAVASTTYFLTMEPSASYWDCGEFISCIYRMQVAHQPGAPLFTMLYKVFTLLAGDNLDKIAYYSNFGSVLSSGFTILFLFWTITALAKKLVLKQQAALSEGNIYLILGSGLVGALAYTFSDTFWFSAVESEVYALSSLCTAIVFWAIFKWENHADQPGADRWLVLIAYVMGLSIGVHLLNLLAIPAISLVYYFKRYKYTRSGAFWAFVVSCIILLFVQYGIIPGLVSLAAKFDLLFVNVFGLPFDSGMIFFILLLAGGLVWAFRYSISKRKPLLNTALLCLTYIIIGYSSYAMIVIRAKADPHLNNSDPDNAINLLSYLNREQYGDRPLIYGQYFDSEITASEDGDKIYRKGKEKYEVAGYKPEYTYGGTKTLFPRIYSSQDNHVSLYRTWLNIPEGATADFGDNMRFFVEYQINYMYLRYFMWNFAGRVNDEQGIIQGQIDGNWMSGIRFLDEARLGNMDELPDSISENAAHNKLYLLPLLLGIVGLLYQYKADRKDTLVVFLLFFFTGLAVVLYLNQTPIQPRERDYAYAGSFYAFCIWIGLGVMGISQFLAKKINLKVSAILSTLICLLAVPVLMASQEWDDHDRSGRYVVRDIAANYLNSVAPNGIIFTYGDNDTYPLWYAQEVEYIRPDVRVINLSLLGTDWYGRQMKDKMNESPPVPISWENDKFVAGVRDAVPFFDRNIEGYTNLDQVISFVGSDSREAQVQLSNQEYSNYVPTNRFQIPVDRETAIESGAATPADSIVDAVRWALNRSAFYKNDLLQLDIIANSLWERPVYFASTIPGRNMLGLDPYLRNDGLALRITPVVYNNTDPYLQGSVNDSILYDNLMNKFTWGGLESGDIYIDPETRRMLGYFRLTFNQLADTLYKQGKIDSCVKVIDRMDEVLPDIYSDMGYVQRDMLMAELYYKCEQPEKGDKMMTDITGYLEDQLDYFASLDAGRRQISFRMDLQNSITLLFQSSETVQRYQRTELAAELKEKLASYASIFGMQEPVE</sequence>
<dbReference type="InterPro" id="IPR021280">
    <property type="entry name" value="TMEM260-like"/>
</dbReference>
<feature type="transmembrane region" description="Helical" evidence="1">
    <location>
        <begin position="117"/>
        <end position="135"/>
    </location>
</feature>
<feature type="transmembrane region" description="Helical" evidence="1">
    <location>
        <begin position="177"/>
        <end position="206"/>
    </location>
</feature>
<evidence type="ECO:0000256" key="1">
    <source>
        <dbReference type="SAM" id="Phobius"/>
    </source>
</evidence>
<reference evidence="2 3" key="1">
    <citation type="submission" date="2019-03" db="EMBL/GenBank/DDBJ databases">
        <title>Genomic Encyclopedia of Type Strains, Phase IV (KMG-IV): sequencing the most valuable type-strain genomes for metagenomic binning, comparative biology and taxonomic classification.</title>
        <authorList>
            <person name="Goeker M."/>
        </authorList>
    </citation>
    <scope>NUCLEOTIDE SEQUENCE [LARGE SCALE GENOMIC DNA]</scope>
    <source>
        <strain evidence="2 3">DSM 21100</strain>
    </source>
</reference>
<keyword evidence="1" id="KW-1133">Transmembrane helix</keyword>
<protein>
    <submittedName>
        <fullName evidence="2">Uncharacterized protein DUF2723</fullName>
    </submittedName>
</protein>
<accession>A0A4R3KN45</accession>
<feature type="transmembrane region" description="Helical" evidence="1">
    <location>
        <begin position="249"/>
        <end position="276"/>
    </location>
</feature>
<keyword evidence="3" id="KW-1185">Reference proteome</keyword>
<feature type="transmembrane region" description="Helical" evidence="1">
    <location>
        <begin position="544"/>
        <end position="568"/>
    </location>
</feature>
<dbReference type="OrthoDB" id="9807602at2"/>
<evidence type="ECO:0000313" key="3">
    <source>
        <dbReference type="Proteomes" id="UP000295807"/>
    </source>
</evidence>
<feature type="transmembrane region" description="Helical" evidence="1">
    <location>
        <begin position="75"/>
        <end position="96"/>
    </location>
</feature>
<name>A0A4R3KN45_9SPHI</name>
<dbReference type="EMBL" id="SMAD01000013">
    <property type="protein sequence ID" value="TCS85342.1"/>
    <property type="molecule type" value="Genomic_DNA"/>
</dbReference>
<dbReference type="InterPro" id="IPR052724">
    <property type="entry name" value="GT117_domain-containing"/>
</dbReference>
<dbReference type="PANTHER" id="PTHR16214:SF3">
    <property type="entry name" value="TRANSMEMBRANE PROTEIN 260"/>
    <property type="match status" value="1"/>
</dbReference>